<dbReference type="PANTHER" id="PTHR11453:SF127">
    <property type="entry name" value="SOLUTE CARRIER FAMILY 4 MEMBER 11"/>
    <property type="match status" value="1"/>
</dbReference>
<proteinExistence type="predicted"/>
<dbReference type="Gene3D" id="3.40.930.10">
    <property type="entry name" value="Mannitol-specific EII, Chain A"/>
    <property type="match status" value="1"/>
</dbReference>
<dbReference type="GO" id="GO:0006820">
    <property type="term" value="P:monoatomic anion transport"/>
    <property type="evidence" value="ECO:0007669"/>
    <property type="project" value="InterPro"/>
</dbReference>
<keyword evidence="2" id="KW-1185">Reference proteome</keyword>
<accession>A0A915A5X5</accession>
<dbReference type="GO" id="GO:0050801">
    <property type="term" value="P:monoatomic ion homeostasis"/>
    <property type="evidence" value="ECO:0007669"/>
    <property type="project" value="TreeGrafter"/>
</dbReference>
<feature type="compositionally biased region" description="Polar residues" evidence="1">
    <location>
        <begin position="162"/>
        <end position="172"/>
    </location>
</feature>
<feature type="region of interest" description="Disordered" evidence="1">
    <location>
        <begin position="47"/>
        <end position="68"/>
    </location>
</feature>
<dbReference type="GO" id="GO:0016323">
    <property type="term" value="C:basolateral plasma membrane"/>
    <property type="evidence" value="ECO:0007669"/>
    <property type="project" value="TreeGrafter"/>
</dbReference>
<evidence type="ECO:0000313" key="3">
    <source>
        <dbReference type="WBParaSite" id="PgR001X_g299_t02"/>
    </source>
</evidence>
<protein>
    <submittedName>
        <fullName evidence="3">Bicarbonate transporter-like transmembrane domain-containing protein</fullName>
    </submittedName>
</protein>
<feature type="region of interest" description="Disordered" evidence="1">
    <location>
        <begin position="150"/>
        <end position="172"/>
    </location>
</feature>
<name>A0A915A5X5_PARUN</name>
<dbReference type="AlphaFoldDB" id="A0A915A5X5"/>
<dbReference type="WBParaSite" id="PgR001X_g299_t02">
    <property type="protein sequence ID" value="PgR001X_g299_t02"/>
    <property type="gene ID" value="PgR001X_g299"/>
</dbReference>
<dbReference type="SUPFAM" id="SSF55804">
    <property type="entry name" value="Phoshotransferase/anion transport protein"/>
    <property type="match status" value="1"/>
</dbReference>
<dbReference type="FunFam" id="3.40.930.10:FF:000018">
    <property type="entry name" value="Sodium bicarbonate transporter protein 11"/>
    <property type="match status" value="1"/>
</dbReference>
<organism evidence="2 3">
    <name type="scientific">Parascaris univalens</name>
    <name type="common">Nematode worm</name>
    <dbReference type="NCBI Taxonomy" id="6257"/>
    <lineage>
        <taxon>Eukaryota</taxon>
        <taxon>Metazoa</taxon>
        <taxon>Ecdysozoa</taxon>
        <taxon>Nematoda</taxon>
        <taxon>Chromadorea</taxon>
        <taxon>Rhabditida</taxon>
        <taxon>Spirurina</taxon>
        <taxon>Ascaridomorpha</taxon>
        <taxon>Ascaridoidea</taxon>
        <taxon>Ascarididae</taxon>
        <taxon>Parascaris</taxon>
    </lineage>
</organism>
<dbReference type="PANTHER" id="PTHR11453">
    <property type="entry name" value="ANION EXCHANGE PROTEIN"/>
    <property type="match status" value="1"/>
</dbReference>
<evidence type="ECO:0000313" key="2">
    <source>
        <dbReference type="Proteomes" id="UP000887569"/>
    </source>
</evidence>
<evidence type="ECO:0000256" key="1">
    <source>
        <dbReference type="SAM" id="MobiDB-lite"/>
    </source>
</evidence>
<sequence length="448" mass="50986">MEVYEVDKISLGSQISEWDSVSITEQNSPFLGIRSTRIPHLEINRASPIPSRHSNQDGHSDEIPCDSGGSDGVMGVNLCVPSIVQPLLLDSKHRDNVRKPATELTTTTTGYRQQRNRNLRRHDTEPNMRRSRIRLAPKEELIHHFLRVPESRTSGGSGRTSPSIAGSMQSDPESCLDDARYMQDDSDPEMLGQSDEYENVTLMYAKHEKIPMKDFGSEVRATMDIDHLLNKSVLLLDLQETSLEEIFAKIIHEMDIQEPEFTSEQVRSVLFTQDAGNQFHILSRTVQSICTTGTIGGSFDYDQTWICALCMLNTVQHRHVAIARLSHPTNLGRTMQDLRFIIIVIAPSRAKGTKTALETTRTFATLFADMDIRQRLVMAQTVDQFRSTLLQAAKELAVDQNQWRERKTSIHLSQAKEQLFGPGRWYPFRGLKEDFCRRIQFYASDYLD</sequence>
<dbReference type="GO" id="GO:0005452">
    <property type="term" value="F:solute:inorganic anion antiporter activity"/>
    <property type="evidence" value="ECO:0007669"/>
    <property type="project" value="InterPro"/>
</dbReference>
<dbReference type="Proteomes" id="UP000887569">
    <property type="component" value="Unplaced"/>
</dbReference>
<dbReference type="InterPro" id="IPR003020">
    <property type="entry name" value="HCO3_transpt_euk"/>
</dbReference>
<dbReference type="InterPro" id="IPR016152">
    <property type="entry name" value="PTrfase/Anion_transptr"/>
</dbReference>
<reference evidence="3" key="1">
    <citation type="submission" date="2022-11" db="UniProtKB">
        <authorList>
            <consortium name="WormBaseParasite"/>
        </authorList>
    </citation>
    <scope>IDENTIFICATION</scope>
</reference>